<comment type="caution">
    <text evidence="1">The sequence shown here is derived from an EMBL/GenBank/DDBJ whole genome shotgun (WGS) entry which is preliminary data.</text>
</comment>
<dbReference type="EMBL" id="BPVZ01000001">
    <property type="protein sequence ID" value="GKU86353.1"/>
    <property type="molecule type" value="Genomic_DNA"/>
</dbReference>
<accession>A0AAV5HKR1</accession>
<name>A0AAV5HKR1_9ROSI</name>
<dbReference type="Proteomes" id="UP001054252">
    <property type="component" value="Unassembled WGS sequence"/>
</dbReference>
<evidence type="ECO:0000313" key="1">
    <source>
        <dbReference type="EMBL" id="GKU86353.1"/>
    </source>
</evidence>
<protein>
    <submittedName>
        <fullName evidence="1">Uncharacterized protein</fullName>
    </submittedName>
</protein>
<reference evidence="1 2" key="1">
    <citation type="journal article" date="2021" name="Commun. Biol.">
        <title>The genome of Shorea leprosula (Dipterocarpaceae) highlights the ecological relevance of drought in aseasonal tropical rainforests.</title>
        <authorList>
            <person name="Ng K.K.S."/>
            <person name="Kobayashi M.J."/>
            <person name="Fawcett J.A."/>
            <person name="Hatakeyama M."/>
            <person name="Paape T."/>
            <person name="Ng C.H."/>
            <person name="Ang C.C."/>
            <person name="Tnah L.H."/>
            <person name="Lee C.T."/>
            <person name="Nishiyama T."/>
            <person name="Sese J."/>
            <person name="O'Brien M.J."/>
            <person name="Copetti D."/>
            <person name="Mohd Noor M.I."/>
            <person name="Ong R.C."/>
            <person name="Putra M."/>
            <person name="Sireger I.Z."/>
            <person name="Indrioko S."/>
            <person name="Kosugi Y."/>
            <person name="Izuno A."/>
            <person name="Isagi Y."/>
            <person name="Lee S.L."/>
            <person name="Shimizu K.K."/>
        </authorList>
    </citation>
    <scope>NUCLEOTIDE SEQUENCE [LARGE SCALE GENOMIC DNA]</scope>
    <source>
        <strain evidence="1">214</strain>
    </source>
</reference>
<dbReference type="AlphaFoldDB" id="A0AAV5HKR1"/>
<keyword evidence="2" id="KW-1185">Reference proteome</keyword>
<proteinExistence type="predicted"/>
<sequence>MEIHWRSERIKKGEGESPKGHCLLTCVSRVLQLFHASNGKLSPNSHSAVVL</sequence>
<gene>
    <name evidence="1" type="ORF">SLEP1_g889</name>
</gene>
<evidence type="ECO:0000313" key="2">
    <source>
        <dbReference type="Proteomes" id="UP001054252"/>
    </source>
</evidence>
<organism evidence="1 2">
    <name type="scientific">Rubroshorea leprosula</name>
    <dbReference type="NCBI Taxonomy" id="152421"/>
    <lineage>
        <taxon>Eukaryota</taxon>
        <taxon>Viridiplantae</taxon>
        <taxon>Streptophyta</taxon>
        <taxon>Embryophyta</taxon>
        <taxon>Tracheophyta</taxon>
        <taxon>Spermatophyta</taxon>
        <taxon>Magnoliopsida</taxon>
        <taxon>eudicotyledons</taxon>
        <taxon>Gunneridae</taxon>
        <taxon>Pentapetalae</taxon>
        <taxon>rosids</taxon>
        <taxon>malvids</taxon>
        <taxon>Malvales</taxon>
        <taxon>Dipterocarpaceae</taxon>
        <taxon>Rubroshorea</taxon>
    </lineage>
</organism>